<protein>
    <submittedName>
        <fullName evidence="3">L-fuconolactonase</fullName>
        <ecNumber evidence="3">3.1.1.-</ecNumber>
    </submittedName>
</protein>
<dbReference type="GO" id="GO:0016787">
    <property type="term" value="F:hydrolase activity"/>
    <property type="evidence" value="ECO:0007669"/>
    <property type="project" value="UniProtKB-KW"/>
</dbReference>
<keyword evidence="4" id="KW-1185">Reference proteome</keyword>
<name>A0A9X0QCS7_9BACT</name>
<dbReference type="Proteomes" id="UP000535182">
    <property type="component" value="Unassembled WGS sequence"/>
</dbReference>
<dbReference type="EC" id="3.1.1.-" evidence="3"/>
<dbReference type="PANTHER" id="PTHR43569">
    <property type="entry name" value="AMIDOHYDROLASE"/>
    <property type="match status" value="1"/>
</dbReference>
<sequence>MAPLQRDMLPQDLAPELATAAINGVLTVQARQTVEETMWLLQMANQFDWIRGVIGWAEIAGANFCEELEILTSNKHLKGLRHVVQAEQDPKFLLRDAFSSGIRALQSTSLVYDLLIVEHQLPNAIEFVRQHPNQLFVLDHIAKPKIAAGLLEPWRTNLRILAKEQNVYCKLSGMVTEAAWDCWTIGDLRPYADVVLEAFGPSRLMIGSDWPVCTVGTSYRRWFSTLESLLQSLSQTERERVFGGTAIEAYRLS</sequence>
<dbReference type="Pfam" id="PF04909">
    <property type="entry name" value="Amidohydro_2"/>
    <property type="match status" value="1"/>
</dbReference>
<dbReference type="SUPFAM" id="SSF51556">
    <property type="entry name" value="Metallo-dependent hydrolases"/>
    <property type="match status" value="1"/>
</dbReference>
<evidence type="ECO:0000313" key="4">
    <source>
        <dbReference type="Proteomes" id="UP000535182"/>
    </source>
</evidence>
<accession>A0A9X0QCS7</accession>
<evidence type="ECO:0000259" key="2">
    <source>
        <dbReference type="Pfam" id="PF04909"/>
    </source>
</evidence>
<dbReference type="InterPro" id="IPR006680">
    <property type="entry name" value="Amidohydro-rel"/>
</dbReference>
<gene>
    <name evidence="3" type="ORF">HDF14_001566</name>
</gene>
<dbReference type="InterPro" id="IPR032466">
    <property type="entry name" value="Metal_Hydrolase"/>
</dbReference>
<keyword evidence="3" id="KW-0378">Hydrolase</keyword>
<dbReference type="PANTHER" id="PTHR43569:SF2">
    <property type="entry name" value="AMIDOHYDROLASE-RELATED DOMAIN-CONTAINING PROTEIN"/>
    <property type="match status" value="1"/>
</dbReference>
<proteinExistence type="inferred from homology"/>
<reference evidence="3 4" key="1">
    <citation type="submission" date="2020-08" db="EMBL/GenBank/DDBJ databases">
        <title>Genomic Encyclopedia of Type Strains, Phase IV (KMG-V): Genome sequencing to study the core and pangenomes of soil and plant-associated prokaryotes.</title>
        <authorList>
            <person name="Whitman W."/>
        </authorList>
    </citation>
    <scope>NUCLEOTIDE SEQUENCE [LARGE SCALE GENOMIC DNA]</scope>
    <source>
        <strain evidence="3 4">X5P2</strain>
    </source>
</reference>
<dbReference type="Gene3D" id="3.20.20.140">
    <property type="entry name" value="Metal-dependent hydrolases"/>
    <property type="match status" value="1"/>
</dbReference>
<comment type="similarity">
    <text evidence="1">Belongs to the metallo-dependent hydrolases superfamily.</text>
</comment>
<dbReference type="InterPro" id="IPR052350">
    <property type="entry name" value="Metallo-dep_Lactonases"/>
</dbReference>
<evidence type="ECO:0000256" key="1">
    <source>
        <dbReference type="ARBA" id="ARBA00038310"/>
    </source>
</evidence>
<evidence type="ECO:0000313" key="3">
    <source>
        <dbReference type="EMBL" id="MBB5327960.1"/>
    </source>
</evidence>
<organism evidence="3 4">
    <name type="scientific">Tunturiibacter gelidiferens</name>
    <dbReference type="NCBI Taxonomy" id="3069689"/>
    <lineage>
        <taxon>Bacteria</taxon>
        <taxon>Pseudomonadati</taxon>
        <taxon>Acidobacteriota</taxon>
        <taxon>Terriglobia</taxon>
        <taxon>Terriglobales</taxon>
        <taxon>Acidobacteriaceae</taxon>
        <taxon>Tunturiibacter</taxon>
    </lineage>
</organism>
<comment type="caution">
    <text evidence="3">The sequence shown here is derived from an EMBL/GenBank/DDBJ whole genome shotgun (WGS) entry which is preliminary data.</text>
</comment>
<dbReference type="EMBL" id="JACHEB010000003">
    <property type="protein sequence ID" value="MBB5327960.1"/>
    <property type="molecule type" value="Genomic_DNA"/>
</dbReference>
<feature type="domain" description="Amidohydrolase-related" evidence="2">
    <location>
        <begin position="6"/>
        <end position="252"/>
    </location>
</feature>
<dbReference type="AlphaFoldDB" id="A0A9X0QCS7"/>